<dbReference type="Pfam" id="PF02527">
    <property type="entry name" value="GidB"/>
    <property type="match status" value="1"/>
</dbReference>
<feature type="binding site" evidence="6">
    <location>
        <position position="146"/>
    </location>
    <ligand>
        <name>S-adenosyl-L-methionine</name>
        <dbReference type="ChEBI" id="CHEBI:59789"/>
    </ligand>
</feature>
<dbReference type="PANTHER" id="PTHR31760">
    <property type="entry name" value="S-ADENOSYL-L-METHIONINE-DEPENDENT METHYLTRANSFERASES SUPERFAMILY PROTEIN"/>
    <property type="match status" value="1"/>
</dbReference>
<dbReference type="SUPFAM" id="SSF53335">
    <property type="entry name" value="S-adenosyl-L-methionine-dependent methyltransferases"/>
    <property type="match status" value="1"/>
</dbReference>
<feature type="binding site" evidence="6">
    <location>
        <position position="87"/>
    </location>
    <ligand>
        <name>S-adenosyl-L-methionine</name>
        <dbReference type="ChEBI" id="CHEBI:59789"/>
    </ligand>
</feature>
<proteinExistence type="inferred from homology"/>
<dbReference type="HAMAP" id="MF_00074">
    <property type="entry name" value="16SrRNA_methyltr_G"/>
    <property type="match status" value="1"/>
</dbReference>
<name>A0A7C5SZR7_9AQUI</name>
<comment type="function">
    <text evidence="6">Specifically methylates the N7 position of a guanine in 16S rRNA.</text>
</comment>
<dbReference type="EMBL" id="DSAC01000005">
    <property type="protein sequence ID" value="HHO73079.1"/>
    <property type="molecule type" value="Genomic_DNA"/>
</dbReference>
<dbReference type="InterPro" id="IPR029063">
    <property type="entry name" value="SAM-dependent_MTases_sf"/>
</dbReference>
<dbReference type="GO" id="GO:0070043">
    <property type="term" value="F:rRNA (guanine-N7-)-methyltransferase activity"/>
    <property type="evidence" value="ECO:0007669"/>
    <property type="project" value="UniProtKB-UniRule"/>
</dbReference>
<keyword evidence="3 6" id="KW-0489">Methyltransferase</keyword>
<evidence type="ECO:0000256" key="6">
    <source>
        <dbReference type="HAMAP-Rule" id="MF_00074"/>
    </source>
</evidence>
<comment type="similarity">
    <text evidence="6">Belongs to the methyltransferase superfamily. RNA methyltransferase RsmG family.</text>
</comment>
<evidence type="ECO:0000256" key="2">
    <source>
        <dbReference type="ARBA" id="ARBA00022552"/>
    </source>
</evidence>
<keyword evidence="1 6" id="KW-0963">Cytoplasm</keyword>
<organism evidence="7">
    <name type="scientific">Thermocrinis ruber</name>
    <dbReference type="NCBI Taxonomy" id="75906"/>
    <lineage>
        <taxon>Bacteria</taxon>
        <taxon>Pseudomonadati</taxon>
        <taxon>Aquificota</taxon>
        <taxon>Aquificia</taxon>
        <taxon>Aquificales</taxon>
        <taxon>Aquificaceae</taxon>
        <taxon>Thermocrinis</taxon>
    </lineage>
</organism>
<evidence type="ECO:0000256" key="3">
    <source>
        <dbReference type="ARBA" id="ARBA00022603"/>
    </source>
</evidence>
<evidence type="ECO:0000256" key="5">
    <source>
        <dbReference type="ARBA" id="ARBA00022691"/>
    </source>
</evidence>
<comment type="caution">
    <text evidence="7">The sequence shown here is derived from an EMBL/GenBank/DDBJ whole genome shotgun (WGS) entry which is preliminary data.</text>
</comment>
<evidence type="ECO:0000256" key="1">
    <source>
        <dbReference type="ARBA" id="ARBA00022490"/>
    </source>
</evidence>
<dbReference type="AlphaFoldDB" id="A0A7C5SZR7"/>
<dbReference type="GO" id="GO:0005829">
    <property type="term" value="C:cytosol"/>
    <property type="evidence" value="ECO:0007669"/>
    <property type="project" value="TreeGrafter"/>
</dbReference>
<keyword evidence="5 6" id="KW-0949">S-adenosyl-L-methionine</keyword>
<evidence type="ECO:0000313" key="7">
    <source>
        <dbReference type="EMBL" id="HHO73079.1"/>
    </source>
</evidence>
<dbReference type="EC" id="2.1.1.-" evidence="6"/>
<evidence type="ECO:0000256" key="4">
    <source>
        <dbReference type="ARBA" id="ARBA00022679"/>
    </source>
</evidence>
<keyword evidence="2 6" id="KW-0698">rRNA processing</keyword>
<keyword evidence="4 6" id="KW-0808">Transferase</keyword>
<accession>A0A7C5SZR7</accession>
<feature type="binding site" evidence="6">
    <location>
        <position position="82"/>
    </location>
    <ligand>
        <name>S-adenosyl-L-methionine</name>
        <dbReference type="ChEBI" id="CHEBI:59789"/>
    </ligand>
</feature>
<dbReference type="Gene3D" id="3.40.50.150">
    <property type="entry name" value="Vaccinia Virus protein VP39"/>
    <property type="match status" value="1"/>
</dbReference>
<dbReference type="PANTHER" id="PTHR31760:SF0">
    <property type="entry name" value="S-ADENOSYL-L-METHIONINE-DEPENDENT METHYLTRANSFERASES SUPERFAMILY PROTEIN"/>
    <property type="match status" value="1"/>
</dbReference>
<comment type="subcellular location">
    <subcellularLocation>
        <location evidence="6">Cytoplasm</location>
    </subcellularLocation>
</comment>
<protein>
    <recommendedName>
        <fullName evidence="6">Ribosomal RNA small subunit methyltransferase G</fullName>
        <ecNumber evidence="6">2.1.1.-</ecNumber>
    </recommendedName>
    <alternativeName>
        <fullName evidence="6">16S rRNA 7-methylguanosine methyltransferase</fullName>
        <shortName evidence="6">16S rRNA m7G methyltransferase</shortName>
    </alternativeName>
</protein>
<dbReference type="PIRSF" id="PIRSF003078">
    <property type="entry name" value="GidB"/>
    <property type="match status" value="1"/>
</dbReference>
<dbReference type="NCBIfam" id="TIGR00138">
    <property type="entry name" value="rsmG_gidB"/>
    <property type="match status" value="1"/>
</dbReference>
<feature type="binding site" evidence="6">
    <location>
        <begin position="133"/>
        <end position="134"/>
    </location>
    <ligand>
        <name>S-adenosyl-L-methionine</name>
        <dbReference type="ChEBI" id="CHEBI:59789"/>
    </ligand>
</feature>
<sequence length="200" mass="23026">MSTQELLKEIFERNGFELSKEQIEKLSVYLKELRRWNRVHNLTAIEDTEEIAIRHFLDSLTLSLCFKEKNVDVKENTFCDVGSGAGFPGAVLSIYYGPVLNITLIESVSKKCAFLEFIKAELDLSYEVICKRAEHINLEFDYSICRALGKLKDIEPILLKLSKRGAFVMKGKELPEGYQFCKIDLKDIKDSYIIFIPKTK</sequence>
<comment type="caution">
    <text evidence="6">Lacks conserved residue(s) required for the propagation of feature annotation.</text>
</comment>
<gene>
    <name evidence="6 7" type="primary">rsmG</name>
    <name evidence="7" type="ORF">ENN04_00335</name>
</gene>
<dbReference type="InterPro" id="IPR003682">
    <property type="entry name" value="rRNA_ssu_MeTfrase_G"/>
</dbReference>
<reference evidence="7" key="1">
    <citation type="journal article" date="2020" name="mSystems">
        <title>Genome- and Community-Level Interaction Insights into Carbon Utilization and Element Cycling Functions of Hydrothermarchaeota in Hydrothermal Sediment.</title>
        <authorList>
            <person name="Zhou Z."/>
            <person name="Liu Y."/>
            <person name="Xu W."/>
            <person name="Pan J."/>
            <person name="Luo Z.H."/>
            <person name="Li M."/>
        </authorList>
    </citation>
    <scope>NUCLEOTIDE SEQUENCE [LARGE SCALE GENOMIC DNA]</scope>
    <source>
        <strain evidence="7">SpSt-114</strain>
    </source>
</reference>